<dbReference type="SMART" id="SM00418">
    <property type="entry name" value="HTH_ARSR"/>
    <property type="match status" value="1"/>
</dbReference>
<dbReference type="CDD" id="cd00090">
    <property type="entry name" value="HTH_ARSR"/>
    <property type="match status" value="1"/>
</dbReference>
<dbReference type="AlphaFoldDB" id="A0A1B1A6P3"/>
<dbReference type="SUPFAM" id="SSF46785">
    <property type="entry name" value="Winged helix' DNA-binding domain"/>
    <property type="match status" value="1"/>
</dbReference>
<dbReference type="GO" id="GO:0003700">
    <property type="term" value="F:DNA-binding transcription factor activity"/>
    <property type="evidence" value="ECO:0007669"/>
    <property type="project" value="InterPro"/>
</dbReference>
<dbReference type="InterPro" id="IPR011991">
    <property type="entry name" value="ArsR-like_HTH"/>
</dbReference>
<accession>A0A1B1A6P3</accession>
<dbReference type="InterPro" id="IPR001845">
    <property type="entry name" value="HTH_ArsR_DNA-bd_dom"/>
</dbReference>
<evidence type="ECO:0000259" key="1">
    <source>
        <dbReference type="SMART" id="SM00418"/>
    </source>
</evidence>
<dbReference type="GeneID" id="28251316"/>
<name>A0A1B1A6P3_9RHOB</name>
<evidence type="ECO:0000313" key="3">
    <source>
        <dbReference type="Proteomes" id="UP000013243"/>
    </source>
</evidence>
<feature type="domain" description="HTH arsR-type" evidence="1">
    <location>
        <begin position="9"/>
        <end position="84"/>
    </location>
</feature>
<dbReference type="KEGG" id="rmb:K529_015735"/>
<dbReference type="Proteomes" id="UP000013243">
    <property type="component" value="Plasmid unnamed1"/>
</dbReference>
<keyword evidence="2" id="KW-0614">Plasmid</keyword>
<dbReference type="InterPro" id="IPR036390">
    <property type="entry name" value="WH_DNA-bd_sf"/>
</dbReference>
<geneLocation type="plasmid" evidence="2 3">
    <name>unnamed1</name>
</geneLocation>
<dbReference type="Gene3D" id="1.10.10.10">
    <property type="entry name" value="Winged helix-like DNA-binding domain superfamily/Winged helix DNA-binding domain"/>
    <property type="match status" value="1"/>
</dbReference>
<proteinExistence type="predicted"/>
<dbReference type="PANTHER" id="PTHR38600">
    <property type="entry name" value="TRANSCRIPTIONAL REGULATORY PROTEIN"/>
    <property type="match status" value="1"/>
</dbReference>
<evidence type="ECO:0000313" key="2">
    <source>
        <dbReference type="EMBL" id="ANP42230.1"/>
    </source>
</evidence>
<dbReference type="Pfam" id="PF12840">
    <property type="entry name" value="HTH_20"/>
    <property type="match status" value="1"/>
</dbReference>
<dbReference type="EMBL" id="CP015231">
    <property type="protein sequence ID" value="ANP42230.1"/>
    <property type="molecule type" value="Genomic_DNA"/>
</dbReference>
<sequence>MSIEDQYDALFKALGHRVRRRLVDLLRSGPQTTGHLCEAMHELDRCTVMQHLRVLERAGLIVVERRGRERWNHFDALPIHDLQTRWIGPYADYAVSVLSDLKAGVENDDTELNEPPMQAQDQIK</sequence>
<dbReference type="PANTHER" id="PTHR38600:SF1">
    <property type="entry name" value="TRANSCRIPTIONAL REGULATORY PROTEIN"/>
    <property type="match status" value="1"/>
</dbReference>
<organism evidence="2 3">
    <name type="scientific">Tritonibacter mobilis F1926</name>
    <dbReference type="NCBI Taxonomy" id="1265309"/>
    <lineage>
        <taxon>Bacteria</taxon>
        <taxon>Pseudomonadati</taxon>
        <taxon>Pseudomonadota</taxon>
        <taxon>Alphaproteobacteria</taxon>
        <taxon>Rhodobacterales</taxon>
        <taxon>Paracoccaceae</taxon>
        <taxon>Tritonibacter</taxon>
    </lineage>
</organism>
<dbReference type="RefSeq" id="WP_040641510.1">
    <property type="nucleotide sequence ID" value="NZ_CP015231.1"/>
</dbReference>
<dbReference type="InterPro" id="IPR036388">
    <property type="entry name" value="WH-like_DNA-bd_sf"/>
</dbReference>
<gene>
    <name evidence="2" type="ORF">K529_015735</name>
</gene>
<reference evidence="2 3" key="1">
    <citation type="journal article" date="2016" name="ISME J.">
        <title>Global occurrence and heterogeneity of the Roseobacter-clade species Ruegeria mobilis.</title>
        <authorList>
            <person name="Sonnenschein E."/>
            <person name="Gram L."/>
        </authorList>
    </citation>
    <scope>NUCLEOTIDE SEQUENCE [LARGE SCALE GENOMIC DNA]</scope>
    <source>
        <strain evidence="2 3">F1926</strain>
        <plasmid evidence="2 3">unnamed1</plasmid>
    </source>
</reference>
<dbReference type="OrthoDB" id="9815653at2"/>
<protein>
    <submittedName>
        <fullName evidence="2">Transcriptional regulator</fullName>
    </submittedName>
</protein>